<dbReference type="EMBL" id="SRLO01000172">
    <property type="protein sequence ID" value="TNN69712.1"/>
    <property type="molecule type" value="Genomic_DNA"/>
</dbReference>
<dbReference type="Proteomes" id="UP000314294">
    <property type="component" value="Unassembled WGS sequence"/>
</dbReference>
<comment type="caution">
    <text evidence="1">The sequence shown here is derived from an EMBL/GenBank/DDBJ whole genome shotgun (WGS) entry which is preliminary data.</text>
</comment>
<dbReference type="AlphaFoldDB" id="A0A4Z2HXQ4"/>
<accession>A0A4Z2HXQ4</accession>
<evidence type="ECO:0000313" key="1">
    <source>
        <dbReference type="EMBL" id="TNN69712.1"/>
    </source>
</evidence>
<sequence length="72" mass="7761">MLLAAFPVVMNSTSNPRDSKGSEFVLIDILMAGHVSNVHGRIPSPTSSCLLGSSLLFAVRTVYSEKARPSLW</sequence>
<keyword evidence="2" id="KW-1185">Reference proteome</keyword>
<proteinExistence type="predicted"/>
<organism evidence="1 2">
    <name type="scientific">Liparis tanakae</name>
    <name type="common">Tanaka's snailfish</name>
    <dbReference type="NCBI Taxonomy" id="230148"/>
    <lineage>
        <taxon>Eukaryota</taxon>
        <taxon>Metazoa</taxon>
        <taxon>Chordata</taxon>
        <taxon>Craniata</taxon>
        <taxon>Vertebrata</taxon>
        <taxon>Euteleostomi</taxon>
        <taxon>Actinopterygii</taxon>
        <taxon>Neopterygii</taxon>
        <taxon>Teleostei</taxon>
        <taxon>Neoteleostei</taxon>
        <taxon>Acanthomorphata</taxon>
        <taxon>Eupercaria</taxon>
        <taxon>Perciformes</taxon>
        <taxon>Cottioidei</taxon>
        <taxon>Cottales</taxon>
        <taxon>Liparidae</taxon>
        <taxon>Liparis</taxon>
    </lineage>
</organism>
<protein>
    <submittedName>
        <fullName evidence="1">Uncharacterized protein</fullName>
    </submittedName>
</protein>
<gene>
    <name evidence="1" type="ORF">EYF80_020076</name>
</gene>
<evidence type="ECO:0000313" key="2">
    <source>
        <dbReference type="Proteomes" id="UP000314294"/>
    </source>
</evidence>
<name>A0A4Z2HXQ4_9TELE</name>
<reference evidence="1 2" key="1">
    <citation type="submission" date="2019-03" db="EMBL/GenBank/DDBJ databases">
        <title>First draft genome of Liparis tanakae, snailfish: a comprehensive survey of snailfish specific genes.</title>
        <authorList>
            <person name="Kim W."/>
            <person name="Song I."/>
            <person name="Jeong J.-H."/>
            <person name="Kim D."/>
            <person name="Kim S."/>
            <person name="Ryu S."/>
            <person name="Song J.Y."/>
            <person name="Lee S.K."/>
        </authorList>
    </citation>
    <scope>NUCLEOTIDE SEQUENCE [LARGE SCALE GENOMIC DNA]</scope>
    <source>
        <tissue evidence="1">Muscle</tissue>
    </source>
</reference>